<dbReference type="GO" id="GO:0016989">
    <property type="term" value="F:sigma factor antagonist activity"/>
    <property type="evidence" value="ECO:0007669"/>
    <property type="project" value="TreeGrafter"/>
</dbReference>
<dbReference type="InterPro" id="IPR012373">
    <property type="entry name" value="Ferrdict_sens_TM"/>
</dbReference>
<sequence length="364" mass="40746">MKIYFDYKVQDYLADESFRRWVLDGGFRNQDSAWSQWLLQNPDYAGEAMKARDIVLATQLTEEPFEEGYFDTIRRETMGAIQVKRRFVRPLWWQAAAAVVLVSGLLGWLVFYQAPSPETEVATQENVPAENVPFFQKNTSSAILPVALPDGSSVLLHPHSELSYHYGPAGTREVQLTGKAFFEVLKDPASPFLVYSGEMVTKVLGTSFTVTAYATDADFSVVVKTGKVAVSAPKEKNEATPGNADNQTTIHLVSNEQLFFNREKAHFKRREINQRDMLQYVPATHYAYAFEDTPVAEVFRQIGKAYGLDIDMEESLFSGCELTTNLTDEPLFEKLSIVCSAVGPGTSFVVEEGRIKVLSKGCNQ</sequence>
<evidence type="ECO:0000313" key="4">
    <source>
        <dbReference type="EMBL" id="MBB5287214.1"/>
    </source>
</evidence>
<proteinExistence type="predicted"/>
<keyword evidence="5" id="KW-1185">Reference proteome</keyword>
<dbReference type="InterPro" id="IPR006860">
    <property type="entry name" value="FecR"/>
</dbReference>
<dbReference type="Gene3D" id="3.55.50.30">
    <property type="match status" value="1"/>
</dbReference>
<dbReference type="Pfam" id="PF04773">
    <property type="entry name" value="FecR"/>
    <property type="match status" value="1"/>
</dbReference>
<keyword evidence="1" id="KW-0812">Transmembrane</keyword>
<keyword evidence="1" id="KW-0472">Membrane</keyword>
<comment type="caution">
    <text evidence="4">The sequence shown here is derived from an EMBL/GenBank/DDBJ whole genome shotgun (WGS) entry which is preliminary data.</text>
</comment>
<evidence type="ECO:0008006" key="6">
    <source>
        <dbReference type="Google" id="ProtNLM"/>
    </source>
</evidence>
<dbReference type="Pfam" id="PF16344">
    <property type="entry name" value="FecR_C"/>
    <property type="match status" value="1"/>
</dbReference>
<dbReference type="Gene3D" id="2.60.120.1440">
    <property type="match status" value="1"/>
</dbReference>
<evidence type="ECO:0000259" key="3">
    <source>
        <dbReference type="Pfam" id="PF16344"/>
    </source>
</evidence>
<dbReference type="RefSeq" id="WP_184179094.1">
    <property type="nucleotide sequence ID" value="NZ_JACHGF010000015.1"/>
</dbReference>
<dbReference type="PANTHER" id="PTHR30273">
    <property type="entry name" value="PERIPLASMIC SIGNAL SENSOR AND SIGMA FACTOR ACTIVATOR FECR-RELATED"/>
    <property type="match status" value="1"/>
</dbReference>
<dbReference type="EMBL" id="JACHGF010000015">
    <property type="protein sequence ID" value="MBB5287214.1"/>
    <property type="molecule type" value="Genomic_DNA"/>
</dbReference>
<dbReference type="Proteomes" id="UP000557307">
    <property type="component" value="Unassembled WGS sequence"/>
</dbReference>
<keyword evidence="1" id="KW-1133">Transmembrane helix</keyword>
<accession>A0A840TVD9</accession>
<gene>
    <name evidence="4" type="ORF">HNQ92_005377</name>
</gene>
<feature type="domain" description="FecR protein" evidence="2">
    <location>
        <begin position="141"/>
        <end position="228"/>
    </location>
</feature>
<evidence type="ECO:0000313" key="5">
    <source>
        <dbReference type="Proteomes" id="UP000557307"/>
    </source>
</evidence>
<evidence type="ECO:0000256" key="1">
    <source>
        <dbReference type="SAM" id="Phobius"/>
    </source>
</evidence>
<feature type="domain" description="Protein FecR C-terminal" evidence="3">
    <location>
        <begin position="288"/>
        <end position="342"/>
    </location>
</feature>
<dbReference type="AlphaFoldDB" id="A0A840TVD9"/>
<name>A0A840TVD9_9BACT</name>
<reference evidence="4 5" key="1">
    <citation type="submission" date="2020-08" db="EMBL/GenBank/DDBJ databases">
        <title>Genomic Encyclopedia of Type Strains, Phase IV (KMG-IV): sequencing the most valuable type-strain genomes for metagenomic binning, comparative biology and taxonomic classification.</title>
        <authorList>
            <person name="Goeker M."/>
        </authorList>
    </citation>
    <scope>NUCLEOTIDE SEQUENCE [LARGE SCALE GENOMIC DNA]</scope>
    <source>
        <strain evidence="4 5">DSM 105074</strain>
    </source>
</reference>
<dbReference type="InterPro" id="IPR032508">
    <property type="entry name" value="FecR_C"/>
</dbReference>
<evidence type="ECO:0000259" key="2">
    <source>
        <dbReference type="Pfam" id="PF04773"/>
    </source>
</evidence>
<organism evidence="4 5">
    <name type="scientific">Rhabdobacter roseus</name>
    <dbReference type="NCBI Taxonomy" id="1655419"/>
    <lineage>
        <taxon>Bacteria</taxon>
        <taxon>Pseudomonadati</taxon>
        <taxon>Bacteroidota</taxon>
        <taxon>Cytophagia</taxon>
        <taxon>Cytophagales</taxon>
        <taxon>Cytophagaceae</taxon>
        <taxon>Rhabdobacter</taxon>
    </lineage>
</organism>
<protein>
    <recommendedName>
        <fullName evidence="6">FecR family protein</fullName>
    </recommendedName>
</protein>
<feature type="transmembrane region" description="Helical" evidence="1">
    <location>
        <begin position="91"/>
        <end position="111"/>
    </location>
</feature>
<dbReference type="PANTHER" id="PTHR30273:SF2">
    <property type="entry name" value="PROTEIN FECR"/>
    <property type="match status" value="1"/>
</dbReference>